<dbReference type="SUPFAM" id="SSF55961">
    <property type="entry name" value="Bet v1-like"/>
    <property type="match status" value="1"/>
</dbReference>
<organism evidence="2 3">
    <name type="scientific">Glycomyces rhizosphaerae</name>
    <dbReference type="NCBI Taxonomy" id="2054422"/>
    <lineage>
        <taxon>Bacteria</taxon>
        <taxon>Bacillati</taxon>
        <taxon>Actinomycetota</taxon>
        <taxon>Actinomycetes</taxon>
        <taxon>Glycomycetales</taxon>
        <taxon>Glycomycetaceae</taxon>
        <taxon>Glycomyces</taxon>
    </lineage>
</organism>
<evidence type="ECO:0000313" key="2">
    <source>
        <dbReference type="EMBL" id="MFC3491533.1"/>
    </source>
</evidence>
<dbReference type="InterPro" id="IPR014457">
    <property type="entry name" value="UCP010260"/>
</dbReference>
<reference evidence="3" key="1">
    <citation type="journal article" date="2019" name="Int. J. Syst. Evol. Microbiol.">
        <title>The Global Catalogue of Microorganisms (GCM) 10K type strain sequencing project: providing services to taxonomists for standard genome sequencing and annotation.</title>
        <authorList>
            <consortium name="The Broad Institute Genomics Platform"/>
            <consortium name="The Broad Institute Genome Sequencing Center for Infectious Disease"/>
            <person name="Wu L."/>
            <person name="Ma J."/>
        </authorList>
    </citation>
    <scope>NUCLEOTIDE SEQUENCE [LARGE SCALE GENOMIC DNA]</scope>
    <source>
        <strain evidence="3">CGMCC 4.7396</strain>
    </source>
</reference>
<feature type="domain" description="DUF1990" evidence="1">
    <location>
        <begin position="6"/>
        <end position="164"/>
    </location>
</feature>
<dbReference type="PIRSF" id="PIRSF010260">
    <property type="entry name" value="UCP010260"/>
    <property type="match status" value="1"/>
</dbReference>
<keyword evidence="3" id="KW-1185">Reference proteome</keyword>
<sequence length="173" mass="19351">MEFKVNYPEVGATRTGPLPDGYRHLVRTIELDAPLQEAAELVMTWGLQERCGLHPKSAAERAAPGVEFTLHYLGMRLPPWRRMLAIELPCQVVWAEETPERVGFGYGTMPGHQERGEAAFLLEAADGRTRFTVRSFSVPGTLLSNLGKPVVRWLQARATDRYAAVMRDICGRS</sequence>
<name>A0ABV7PVM6_9ACTN</name>
<proteinExistence type="predicted"/>
<dbReference type="Pfam" id="PF09348">
    <property type="entry name" value="DUF1990"/>
    <property type="match status" value="1"/>
</dbReference>
<accession>A0ABV7PVM6</accession>
<dbReference type="PANTHER" id="PTHR34202:SF1">
    <property type="entry name" value="UPF0548 PROTEIN"/>
    <property type="match status" value="1"/>
</dbReference>
<dbReference type="InterPro" id="IPR018960">
    <property type="entry name" value="DUF1990"/>
</dbReference>
<dbReference type="EMBL" id="JBHRWO010000004">
    <property type="protein sequence ID" value="MFC3491533.1"/>
    <property type="molecule type" value="Genomic_DNA"/>
</dbReference>
<dbReference type="Proteomes" id="UP001595712">
    <property type="component" value="Unassembled WGS sequence"/>
</dbReference>
<comment type="caution">
    <text evidence="2">The sequence shown here is derived from an EMBL/GenBank/DDBJ whole genome shotgun (WGS) entry which is preliminary data.</text>
</comment>
<evidence type="ECO:0000313" key="3">
    <source>
        <dbReference type="Proteomes" id="UP001595712"/>
    </source>
</evidence>
<dbReference type="PANTHER" id="PTHR34202">
    <property type="entry name" value="UPF0548 PROTEIN"/>
    <property type="match status" value="1"/>
</dbReference>
<gene>
    <name evidence="2" type="ORF">ACFO8M_03410</name>
</gene>
<dbReference type="RefSeq" id="WP_387970487.1">
    <property type="nucleotide sequence ID" value="NZ_JBHRWO010000004.1"/>
</dbReference>
<protein>
    <submittedName>
        <fullName evidence="2">DUF1990 family protein</fullName>
    </submittedName>
</protein>
<evidence type="ECO:0000259" key="1">
    <source>
        <dbReference type="Pfam" id="PF09348"/>
    </source>
</evidence>